<evidence type="ECO:0000313" key="2">
    <source>
        <dbReference type="EMBL" id="APG78718.1"/>
    </source>
</evidence>
<name>A0A1L3KMV7_9VIRU</name>
<evidence type="ECO:0000313" key="3">
    <source>
        <dbReference type="Proteomes" id="UP000202207"/>
    </source>
</evidence>
<dbReference type="KEGG" id="vg:30855614"/>
<dbReference type="EMBL" id="KX884425">
    <property type="protein sequence ID" value="APG78718.1"/>
    <property type="molecule type" value="Genomic_RNA"/>
</dbReference>
<feature type="compositionally biased region" description="Polar residues" evidence="1">
    <location>
        <begin position="1"/>
        <end position="16"/>
    </location>
</feature>
<organism evidence="2 3">
    <name type="scientific">Hubei chuvirus-like virus 1</name>
    <dbReference type="NCBI Taxonomy" id="1922857"/>
    <lineage>
        <taxon>Viruses</taxon>
        <taxon>Riboviria</taxon>
        <taxon>Orthornavirae</taxon>
        <taxon>Negarnaviricota</taxon>
        <taxon>Haploviricotina</taxon>
        <taxon>Monjiviricetes</taxon>
        <taxon>Jingchuvirales</taxon>
        <taxon>Chuviridae</taxon>
        <taxon>Scarabeuvirus</taxon>
        <taxon>Scarabeuvirus hubeiense</taxon>
    </lineage>
</organism>
<reference evidence="2 3" key="1">
    <citation type="journal article" date="2016" name="Nature">
        <title>Redefining the invertebrate RNA virosphere.</title>
        <authorList>
            <person name="Shi M."/>
            <person name="Lin X.D."/>
            <person name="Tian J.H."/>
            <person name="Chen L.J."/>
            <person name="Chen X."/>
            <person name="Li C.X."/>
            <person name="Qin X.C."/>
            <person name="Li J."/>
            <person name="Cao J.P."/>
            <person name="Eden J.S."/>
            <person name="Buchmann J."/>
            <person name="Wang W."/>
            <person name="Xu J."/>
            <person name="Holmes E.C."/>
            <person name="Zhang Y.Z."/>
        </authorList>
    </citation>
    <scope>NUCLEOTIDE SEQUENCE [LARGE SCALE GENOMIC DNA]</scope>
    <source>
        <strain evidence="2 3">QTM26249</strain>
    </source>
</reference>
<accession>A0A1L3KMV7</accession>
<dbReference type="RefSeq" id="YP_009337906.1">
    <property type="nucleotide sequence ID" value="NC_033328.1"/>
</dbReference>
<proteinExistence type="predicted"/>
<keyword evidence="3" id="KW-1185">Reference proteome</keyword>
<dbReference type="GeneID" id="30855614"/>
<protein>
    <submittedName>
        <fullName evidence="2">Uncharacterized protein</fullName>
    </submittedName>
</protein>
<dbReference type="Proteomes" id="UP000202207">
    <property type="component" value="Genome"/>
</dbReference>
<sequence length="432" mass="48596">MTDNGNNGQGPSNPDGNQAGGVQPRHRPPITVYPPYGICNNRVFLGHFLGESPLIATLKFAPLNRWPVLNPYTHKHILSMAYVYGEVRYNSSDAPNPSLRRAIPIGETLAPLIDQTKFASTDESRASFLLWMKKAFLDDIFDAMGDYNQQTYTELRESHDAISHWDPDEMLRTYPPTEVQIETMTFPQAWFYAYYISKHLRSPNRQLALEYITHAYCALGKRGQVTDEFCTKITNAVRDELGVNVVLHSGTLNSLYKSYMQGVNENNAAGMFNYLQMLVPAVALRLQLTLMQASGSGLTLYSIIGRAIRLYNNFPWGLVNTLTSGELVNWNGARVLIGDNMYYGFKRDLGAARSTLYKSLGYVARELLVRINGENTLRRFMGLTGNVKNKRQLDQLIEAYVAGVHVERQVDDAAERALVPLPEILQGNVLFV</sequence>
<dbReference type="OrthoDB" id="26197at10239"/>
<feature type="region of interest" description="Disordered" evidence="1">
    <location>
        <begin position="1"/>
        <end position="27"/>
    </location>
</feature>
<evidence type="ECO:0000256" key="1">
    <source>
        <dbReference type="SAM" id="MobiDB-lite"/>
    </source>
</evidence>